<dbReference type="AlphaFoldDB" id="A0A7U7G6Q8"/>
<sequence>MILFQPRSGGVFSWPLSITPPPSPFNPRLPRPISLGRT</sequence>
<name>A0A7U7G6Q8_9PROT</name>
<reference evidence="1 2" key="2">
    <citation type="journal article" date="2014" name="PLoS ONE">
        <title>Evolution of mitochondria reconstructed from the energy metabolism of living bacteria.</title>
        <authorList>
            <person name="Degli Esposti M."/>
            <person name="Chouaia B."/>
            <person name="Comandatore F."/>
            <person name="Crotti E."/>
            <person name="Sassera D."/>
            <person name="Lievens P.M."/>
            <person name="Daffonchio D."/>
            <person name="Bandi C."/>
        </authorList>
    </citation>
    <scope>NUCLEOTIDE SEQUENCE [LARGE SCALE GENOMIC DNA]</scope>
    <source>
        <strain evidence="2">AM169</strain>
    </source>
</reference>
<gene>
    <name evidence="1" type="ORF">SACS_1442</name>
</gene>
<comment type="caution">
    <text evidence="1">The sequence shown here is derived from an EMBL/GenBank/DDBJ whole genome shotgun (WGS) entry which is preliminary data.</text>
</comment>
<reference evidence="1 2" key="1">
    <citation type="journal article" date="2014" name="Genome Biol. Evol.">
        <title>Acetic acid bacteria genomes reveal functional traits for adaptation to life in insect guts.</title>
        <authorList>
            <person name="Chouaia B."/>
            <person name="Gaiarsa S."/>
            <person name="Crotti E."/>
            <person name="Comandatore F."/>
            <person name="Degli Esposti M."/>
            <person name="Ricci I."/>
            <person name="Alma A."/>
            <person name="Favia G."/>
            <person name="Bandi C."/>
            <person name="Daffonchio D."/>
        </authorList>
    </citation>
    <scope>NUCLEOTIDE SEQUENCE [LARGE SCALE GENOMIC DNA]</scope>
    <source>
        <strain evidence="2">AM169</strain>
    </source>
</reference>
<dbReference type="Proteomes" id="UP000027590">
    <property type="component" value="Unassembled WGS sequence"/>
</dbReference>
<proteinExistence type="predicted"/>
<organism evidence="1 2">
    <name type="scientific">Parasaccharibacter apium</name>
    <dbReference type="NCBI Taxonomy" id="1510841"/>
    <lineage>
        <taxon>Bacteria</taxon>
        <taxon>Pseudomonadati</taxon>
        <taxon>Pseudomonadota</taxon>
        <taxon>Alphaproteobacteria</taxon>
        <taxon>Acetobacterales</taxon>
        <taxon>Acetobacteraceae</taxon>
        <taxon>Parasaccharibacter</taxon>
    </lineage>
</organism>
<evidence type="ECO:0000313" key="1">
    <source>
        <dbReference type="EMBL" id="CDG34180.1"/>
    </source>
</evidence>
<evidence type="ECO:0000313" key="2">
    <source>
        <dbReference type="Proteomes" id="UP000027590"/>
    </source>
</evidence>
<dbReference type="EMBL" id="CBLY010000006">
    <property type="protein sequence ID" value="CDG34180.1"/>
    <property type="molecule type" value="Genomic_DNA"/>
</dbReference>
<protein>
    <submittedName>
        <fullName evidence="1">Uncharacterized protein</fullName>
    </submittedName>
</protein>
<accession>A0A7U7G6Q8</accession>